<proteinExistence type="predicted"/>
<dbReference type="NCBIfam" id="NF003818">
    <property type="entry name" value="PRK05409.1"/>
    <property type="match status" value="1"/>
</dbReference>
<evidence type="ECO:0000313" key="1">
    <source>
        <dbReference type="EMBL" id="GGN60165.1"/>
    </source>
</evidence>
<keyword evidence="2" id="KW-1185">Reference proteome</keyword>
<sequence>MMSVPPFAGFGLGLRRQHYRDFLEGTIDVDFVEVISENFMVDGGKPLAVLEAVRQKHDVVLHGVSLSPGSAHGLDRNYLERLRMLAERIEPRWISDHLCWTRSSAHNSHDLLPLPYTAEALDVICTNIQIAQDHLRRPLLLENPSSYLSFPENEMSEWEFLAEVVHRTGSYLLLDVNNIYVSAHNHGYSASDYLDGLPLDRVRQIHLAGHTPGEIAIDTHDRAVCSEVWDLLGEALSLTGPVAIMIERDDAIPPLSELLDELNVARRIAASATREAAAA</sequence>
<protein>
    <submittedName>
        <fullName evidence="1">UPF0276 protein</fullName>
    </submittedName>
</protein>
<dbReference type="PANTHER" id="PTHR42194:SF1">
    <property type="entry name" value="UPF0276 PROTEIN HI_1600"/>
    <property type="match status" value="1"/>
</dbReference>
<dbReference type="Gene3D" id="3.20.20.150">
    <property type="entry name" value="Divalent-metal-dependent TIM barrel enzymes"/>
    <property type="match status" value="1"/>
</dbReference>
<dbReference type="PANTHER" id="PTHR42194">
    <property type="entry name" value="UPF0276 PROTEIN HI_1600"/>
    <property type="match status" value="1"/>
</dbReference>
<dbReference type="Pfam" id="PF05114">
    <property type="entry name" value="MbnB_TglH_ChrH"/>
    <property type="match status" value="1"/>
</dbReference>
<accession>A0ABQ2K0A6</accession>
<organism evidence="1 2">
    <name type="scientific">Novosphingobium indicum</name>
    <dbReference type="NCBI Taxonomy" id="462949"/>
    <lineage>
        <taxon>Bacteria</taxon>
        <taxon>Pseudomonadati</taxon>
        <taxon>Pseudomonadota</taxon>
        <taxon>Alphaproteobacteria</taxon>
        <taxon>Sphingomonadales</taxon>
        <taxon>Sphingomonadaceae</taxon>
        <taxon>Novosphingobium</taxon>
    </lineage>
</organism>
<gene>
    <name evidence="1" type="ORF">GCM10011349_41440</name>
</gene>
<evidence type="ECO:0000313" key="2">
    <source>
        <dbReference type="Proteomes" id="UP000605099"/>
    </source>
</evidence>
<dbReference type="EMBL" id="BMLK01000029">
    <property type="protein sequence ID" value="GGN60165.1"/>
    <property type="molecule type" value="Genomic_DNA"/>
</dbReference>
<dbReference type="InterPro" id="IPR007801">
    <property type="entry name" value="MbnB/TglH/ChrH"/>
</dbReference>
<dbReference type="SUPFAM" id="SSF51658">
    <property type="entry name" value="Xylose isomerase-like"/>
    <property type="match status" value="1"/>
</dbReference>
<dbReference type="Proteomes" id="UP000605099">
    <property type="component" value="Unassembled WGS sequence"/>
</dbReference>
<reference evidence="2" key="1">
    <citation type="journal article" date="2019" name="Int. J. Syst. Evol. Microbiol.">
        <title>The Global Catalogue of Microorganisms (GCM) 10K type strain sequencing project: providing services to taxonomists for standard genome sequencing and annotation.</title>
        <authorList>
            <consortium name="The Broad Institute Genomics Platform"/>
            <consortium name="The Broad Institute Genome Sequencing Center for Infectious Disease"/>
            <person name="Wu L."/>
            <person name="Ma J."/>
        </authorList>
    </citation>
    <scope>NUCLEOTIDE SEQUENCE [LARGE SCALE GENOMIC DNA]</scope>
    <source>
        <strain evidence="2">CGMCC 1.6784</strain>
    </source>
</reference>
<name>A0ABQ2K0A6_9SPHN</name>
<comment type="caution">
    <text evidence="1">The sequence shown here is derived from an EMBL/GenBank/DDBJ whole genome shotgun (WGS) entry which is preliminary data.</text>
</comment>
<dbReference type="InterPro" id="IPR036237">
    <property type="entry name" value="Xyl_isomerase-like_sf"/>
</dbReference>